<reference evidence="2" key="1">
    <citation type="journal article" date="2022" name="bioRxiv">
        <title>Sequencing and chromosome-scale assembly of the giantPleurodeles waltlgenome.</title>
        <authorList>
            <person name="Brown T."/>
            <person name="Elewa A."/>
            <person name="Iarovenko S."/>
            <person name="Subramanian E."/>
            <person name="Araus A.J."/>
            <person name="Petzold A."/>
            <person name="Susuki M."/>
            <person name="Suzuki K.-i.T."/>
            <person name="Hayashi T."/>
            <person name="Toyoda A."/>
            <person name="Oliveira C."/>
            <person name="Osipova E."/>
            <person name="Leigh N.D."/>
            <person name="Simon A."/>
            <person name="Yun M.H."/>
        </authorList>
    </citation>
    <scope>NUCLEOTIDE SEQUENCE</scope>
    <source>
        <strain evidence="2">20211129_DDA</strain>
        <tissue evidence="2">Liver</tissue>
    </source>
</reference>
<protein>
    <submittedName>
        <fullName evidence="2">Uncharacterized protein</fullName>
    </submittedName>
</protein>
<gene>
    <name evidence="2" type="ORF">NDU88_003028</name>
</gene>
<name>A0AAV7RDU5_PLEWA</name>
<evidence type="ECO:0000313" key="3">
    <source>
        <dbReference type="Proteomes" id="UP001066276"/>
    </source>
</evidence>
<dbReference type="Proteomes" id="UP001066276">
    <property type="component" value="Chromosome 5"/>
</dbReference>
<organism evidence="2 3">
    <name type="scientific">Pleurodeles waltl</name>
    <name type="common">Iberian ribbed newt</name>
    <dbReference type="NCBI Taxonomy" id="8319"/>
    <lineage>
        <taxon>Eukaryota</taxon>
        <taxon>Metazoa</taxon>
        <taxon>Chordata</taxon>
        <taxon>Craniata</taxon>
        <taxon>Vertebrata</taxon>
        <taxon>Euteleostomi</taxon>
        <taxon>Amphibia</taxon>
        <taxon>Batrachia</taxon>
        <taxon>Caudata</taxon>
        <taxon>Salamandroidea</taxon>
        <taxon>Salamandridae</taxon>
        <taxon>Pleurodelinae</taxon>
        <taxon>Pleurodeles</taxon>
    </lineage>
</organism>
<feature type="region of interest" description="Disordered" evidence="1">
    <location>
        <begin position="1"/>
        <end position="27"/>
    </location>
</feature>
<comment type="caution">
    <text evidence="2">The sequence shown here is derived from an EMBL/GenBank/DDBJ whole genome shotgun (WGS) entry which is preliminary data.</text>
</comment>
<dbReference type="EMBL" id="JANPWB010000009">
    <property type="protein sequence ID" value="KAJ1150233.1"/>
    <property type="molecule type" value="Genomic_DNA"/>
</dbReference>
<accession>A0AAV7RDU5</accession>
<dbReference type="AlphaFoldDB" id="A0AAV7RDU5"/>
<evidence type="ECO:0000256" key="1">
    <source>
        <dbReference type="SAM" id="MobiDB-lite"/>
    </source>
</evidence>
<sequence>MEPRCRMDRSAGQAEEEGTGGGWTSMEPHGRLVTCLRALRTCGHQCEGGAAQQRTVSTPKDPKIAVGLCGGG</sequence>
<evidence type="ECO:0000313" key="2">
    <source>
        <dbReference type="EMBL" id="KAJ1150233.1"/>
    </source>
</evidence>
<proteinExistence type="predicted"/>
<keyword evidence="3" id="KW-1185">Reference proteome</keyword>